<evidence type="ECO:0000313" key="1">
    <source>
        <dbReference type="EMBL" id="PIN03502.1"/>
    </source>
</evidence>
<protein>
    <submittedName>
        <fullName evidence="1">Uncharacterized protein</fullName>
    </submittedName>
</protein>
<comment type="caution">
    <text evidence="1">The sequence shown here is derived from an EMBL/GenBank/DDBJ whole genome shotgun (WGS) entry which is preliminary data.</text>
</comment>
<evidence type="ECO:0000313" key="2">
    <source>
        <dbReference type="Proteomes" id="UP000231279"/>
    </source>
</evidence>
<sequence length="106" mass="12510">MMLYAFRTVMLRRHSVSHVLYETQRFFRALSSLPFPNYCQQKARAVTLCWFNECGKTQACPCFIFNRNLMSSSYFACGRISSLAVEHAIKEWQNHCNQYCCEIFEV</sequence>
<accession>A0A2G9GE63</accession>
<keyword evidence="2" id="KW-1185">Reference proteome</keyword>
<dbReference type="Proteomes" id="UP000231279">
    <property type="component" value="Unassembled WGS sequence"/>
</dbReference>
<dbReference type="EMBL" id="NKXS01005496">
    <property type="protein sequence ID" value="PIN03502.1"/>
    <property type="molecule type" value="Genomic_DNA"/>
</dbReference>
<proteinExistence type="predicted"/>
<gene>
    <name evidence="1" type="ORF">CDL12_23974</name>
</gene>
<dbReference type="AlphaFoldDB" id="A0A2G9GE63"/>
<reference evidence="2" key="1">
    <citation type="journal article" date="2018" name="Gigascience">
        <title>Genome assembly of the Pink Ipe (Handroanthus impetiginosus, Bignoniaceae), a highly valued, ecologically keystone Neotropical timber forest tree.</title>
        <authorList>
            <person name="Silva-Junior O.B."/>
            <person name="Grattapaglia D."/>
            <person name="Novaes E."/>
            <person name="Collevatti R.G."/>
        </authorList>
    </citation>
    <scope>NUCLEOTIDE SEQUENCE [LARGE SCALE GENOMIC DNA]</scope>
    <source>
        <strain evidence="2">cv. UFG-1</strain>
    </source>
</reference>
<name>A0A2G9GE63_9LAMI</name>
<organism evidence="1 2">
    <name type="scientific">Handroanthus impetiginosus</name>
    <dbReference type="NCBI Taxonomy" id="429701"/>
    <lineage>
        <taxon>Eukaryota</taxon>
        <taxon>Viridiplantae</taxon>
        <taxon>Streptophyta</taxon>
        <taxon>Embryophyta</taxon>
        <taxon>Tracheophyta</taxon>
        <taxon>Spermatophyta</taxon>
        <taxon>Magnoliopsida</taxon>
        <taxon>eudicotyledons</taxon>
        <taxon>Gunneridae</taxon>
        <taxon>Pentapetalae</taxon>
        <taxon>asterids</taxon>
        <taxon>lamiids</taxon>
        <taxon>Lamiales</taxon>
        <taxon>Bignoniaceae</taxon>
        <taxon>Crescentiina</taxon>
        <taxon>Tabebuia alliance</taxon>
        <taxon>Handroanthus</taxon>
    </lineage>
</organism>